<proteinExistence type="inferred from homology"/>
<dbReference type="InterPro" id="IPR052034">
    <property type="entry name" value="NasD-like"/>
</dbReference>
<evidence type="ECO:0000256" key="10">
    <source>
        <dbReference type="ARBA" id="ARBA00023002"/>
    </source>
</evidence>
<dbReference type="InterPro" id="IPR041575">
    <property type="entry name" value="Rubredoxin_C"/>
</dbReference>
<dbReference type="InterPro" id="IPR036188">
    <property type="entry name" value="FAD/NAD-bd_sf"/>
</dbReference>
<comment type="cofactor">
    <cofactor evidence="3">
        <name>FAD</name>
        <dbReference type="ChEBI" id="CHEBI:57692"/>
    </cofactor>
</comment>
<evidence type="ECO:0000256" key="11">
    <source>
        <dbReference type="ARBA" id="ARBA00023004"/>
    </source>
</evidence>
<dbReference type="Pfam" id="PF04324">
    <property type="entry name" value="Fer2_BFD"/>
    <property type="match status" value="1"/>
</dbReference>
<protein>
    <submittedName>
        <fullName evidence="16">NAD(P)/FAD-dependent oxidoreductase</fullName>
    </submittedName>
</protein>
<comment type="cofactor">
    <cofactor evidence="2">
        <name>[4Fe-4S] cluster</name>
        <dbReference type="ChEBI" id="CHEBI:49883"/>
    </cofactor>
</comment>
<evidence type="ECO:0000256" key="8">
    <source>
        <dbReference type="ARBA" id="ARBA00022723"/>
    </source>
</evidence>
<dbReference type="GO" id="GO:0051536">
    <property type="term" value="F:iron-sulfur cluster binding"/>
    <property type="evidence" value="ECO:0007669"/>
    <property type="project" value="UniProtKB-KW"/>
</dbReference>
<comment type="pathway">
    <text evidence="4">Nitrogen metabolism; nitrate reduction (assimilation).</text>
</comment>
<dbReference type="InterPro" id="IPR007419">
    <property type="entry name" value="BFD-like_2Fe2S-bd_dom"/>
</dbReference>
<comment type="cofactor">
    <cofactor evidence="1">
        <name>siroheme</name>
        <dbReference type="ChEBI" id="CHEBI:60052"/>
    </cofactor>
</comment>
<keyword evidence="17" id="KW-1185">Reference proteome</keyword>
<dbReference type="PANTHER" id="PTHR43809">
    <property type="entry name" value="NITRITE REDUCTASE (NADH) LARGE SUBUNIT"/>
    <property type="match status" value="1"/>
</dbReference>
<dbReference type="OrthoDB" id="9768666at2"/>
<dbReference type="Gene3D" id="3.50.50.60">
    <property type="entry name" value="FAD/NAD(P)-binding domain"/>
    <property type="match status" value="2"/>
</dbReference>
<evidence type="ECO:0000256" key="2">
    <source>
        <dbReference type="ARBA" id="ARBA00001966"/>
    </source>
</evidence>
<evidence type="ECO:0000256" key="6">
    <source>
        <dbReference type="ARBA" id="ARBA00022617"/>
    </source>
</evidence>
<evidence type="ECO:0000256" key="4">
    <source>
        <dbReference type="ARBA" id="ARBA00005096"/>
    </source>
</evidence>
<evidence type="ECO:0000256" key="9">
    <source>
        <dbReference type="ARBA" id="ARBA00022827"/>
    </source>
</evidence>
<dbReference type="Pfam" id="PF18267">
    <property type="entry name" value="Rubredoxin_C"/>
    <property type="match status" value="1"/>
</dbReference>
<sequence length="461" mass="48706">MKRIVIVGNGPAAHRLVERLRAHGHTGPITVLGAEQHPAYNRVLLGSVLERSLSAESVRLPEVDAEVRLRVTATSIDRDRRIVRTDTGEQHPYDVLVLATGSRARLPEITGLRGDRLQPLRTLADCERIEGVSGPLAVLGGGVLGVEAARALLARGHEVALVHPQPHLMERQLDPAGSRLLADRLGKLGVELRLGRNAVAYRPGRLILDSSEVVPARLVIACTGVVPETALAVRAGLAVRRGVVVDDRLRTNDPHVHAIGDCAEHDGSTPGLIASAWEQAEVLAALLSGGDSRYSGTRAVTRLKARGIDLVSIGSVGALDSGGAEIVTLSDPARGRYAKLALHDERITGAVLFGFPEAIASVTQLHDRDLAVPADRLALLLGTPAAVPGAPVELPDEAVLCRCNNVTKKSLTTAWQGGARSVPELARATRATTGCGGCVDDVARLCTSLAKRTERQEKGVA</sequence>
<dbReference type="PRINTS" id="PR00469">
    <property type="entry name" value="PNDRDTASEII"/>
</dbReference>
<evidence type="ECO:0000313" key="16">
    <source>
        <dbReference type="EMBL" id="KAA5834496.1"/>
    </source>
</evidence>
<dbReference type="PRINTS" id="PR00368">
    <property type="entry name" value="FADPNR"/>
</dbReference>
<accession>A0A5M7BW80</accession>
<feature type="domain" description="NADH-rubredoxin oxidoreductase C-terminal" evidence="15">
    <location>
        <begin position="300"/>
        <end position="354"/>
    </location>
</feature>
<dbReference type="EMBL" id="VWPH01000005">
    <property type="protein sequence ID" value="KAA5834496.1"/>
    <property type="molecule type" value="Genomic_DNA"/>
</dbReference>
<reference evidence="16 17" key="1">
    <citation type="submission" date="2019-09" db="EMBL/GenBank/DDBJ databases">
        <title>Draft genome sequence of the thermophilic Saccharopolyspora hirsuta VKM Ac-666T.</title>
        <authorList>
            <person name="Lobastova T.G."/>
            <person name="Fokina V."/>
            <person name="Bragin E.Y."/>
            <person name="Shtratnikova V.Y."/>
            <person name="Starodumova I.P."/>
            <person name="Tarlachkov S.V."/>
            <person name="Donova M.V."/>
        </authorList>
    </citation>
    <scope>NUCLEOTIDE SEQUENCE [LARGE SCALE GENOMIC DNA]</scope>
    <source>
        <strain evidence="16 17">VKM Ac-666</strain>
    </source>
</reference>
<dbReference type="Gene3D" id="3.30.390.30">
    <property type="match status" value="1"/>
</dbReference>
<dbReference type="Pfam" id="PF07992">
    <property type="entry name" value="Pyr_redox_2"/>
    <property type="match status" value="1"/>
</dbReference>
<dbReference type="InterPro" id="IPR023753">
    <property type="entry name" value="FAD/NAD-binding_dom"/>
</dbReference>
<name>A0A5M7BW80_SACHI</name>
<dbReference type="InterPro" id="IPR016156">
    <property type="entry name" value="FAD/NAD-linked_Rdtase_dimer_sf"/>
</dbReference>
<keyword evidence="10" id="KW-0560">Oxidoreductase</keyword>
<dbReference type="PANTHER" id="PTHR43809:SF1">
    <property type="entry name" value="NITRITE REDUCTASE (NADH) LARGE SUBUNIT"/>
    <property type="match status" value="1"/>
</dbReference>
<evidence type="ECO:0000256" key="12">
    <source>
        <dbReference type="ARBA" id="ARBA00023014"/>
    </source>
</evidence>
<evidence type="ECO:0000259" key="15">
    <source>
        <dbReference type="Pfam" id="PF18267"/>
    </source>
</evidence>
<evidence type="ECO:0000256" key="7">
    <source>
        <dbReference type="ARBA" id="ARBA00022630"/>
    </source>
</evidence>
<feature type="domain" description="BFD-like [2Fe-2S]-binding" evidence="13">
    <location>
        <begin position="400"/>
        <end position="445"/>
    </location>
</feature>
<feature type="domain" description="FAD/NAD(P)-binding" evidence="14">
    <location>
        <begin position="3"/>
        <end position="280"/>
    </location>
</feature>
<gene>
    <name evidence="16" type="ORF">F1721_12550</name>
</gene>
<keyword evidence="7" id="KW-0285">Flavoprotein</keyword>
<dbReference type="Proteomes" id="UP000323946">
    <property type="component" value="Unassembled WGS sequence"/>
</dbReference>
<keyword evidence="11" id="KW-0408">Iron</keyword>
<comment type="caution">
    <text evidence="16">The sequence shown here is derived from an EMBL/GenBank/DDBJ whole genome shotgun (WGS) entry which is preliminary data.</text>
</comment>
<dbReference type="SMR" id="A0A5M7BW80"/>
<evidence type="ECO:0000259" key="14">
    <source>
        <dbReference type="Pfam" id="PF07992"/>
    </source>
</evidence>
<evidence type="ECO:0000259" key="13">
    <source>
        <dbReference type="Pfam" id="PF04324"/>
    </source>
</evidence>
<keyword evidence="9" id="KW-0274">FAD</keyword>
<comment type="similarity">
    <text evidence="5">Belongs to the nitrite and sulfite reductase 4Fe-4S domain family.</text>
</comment>
<keyword evidence="12" id="KW-0411">Iron-sulfur</keyword>
<dbReference type="GO" id="GO:0016491">
    <property type="term" value="F:oxidoreductase activity"/>
    <property type="evidence" value="ECO:0007669"/>
    <property type="project" value="UniProtKB-KW"/>
</dbReference>
<organism evidence="16 17">
    <name type="scientific">Saccharopolyspora hirsuta</name>
    <dbReference type="NCBI Taxonomy" id="1837"/>
    <lineage>
        <taxon>Bacteria</taxon>
        <taxon>Bacillati</taxon>
        <taxon>Actinomycetota</taxon>
        <taxon>Actinomycetes</taxon>
        <taxon>Pseudonocardiales</taxon>
        <taxon>Pseudonocardiaceae</taxon>
        <taxon>Saccharopolyspora</taxon>
    </lineage>
</organism>
<dbReference type="InterPro" id="IPR041854">
    <property type="entry name" value="BFD-like_2Fe2S-bd_dom_sf"/>
</dbReference>
<dbReference type="SUPFAM" id="SSF51905">
    <property type="entry name" value="FAD/NAD(P)-binding domain"/>
    <property type="match status" value="2"/>
</dbReference>
<keyword evidence="8" id="KW-0479">Metal-binding</keyword>
<dbReference type="Gene3D" id="1.10.10.1100">
    <property type="entry name" value="BFD-like [2Fe-2S]-binding domain"/>
    <property type="match status" value="1"/>
</dbReference>
<evidence type="ECO:0000256" key="3">
    <source>
        <dbReference type="ARBA" id="ARBA00001974"/>
    </source>
</evidence>
<evidence type="ECO:0000256" key="5">
    <source>
        <dbReference type="ARBA" id="ARBA00010429"/>
    </source>
</evidence>
<dbReference type="AlphaFoldDB" id="A0A5M7BW80"/>
<evidence type="ECO:0000313" key="17">
    <source>
        <dbReference type="Proteomes" id="UP000323946"/>
    </source>
</evidence>
<keyword evidence="6" id="KW-0349">Heme</keyword>
<evidence type="ECO:0000256" key="1">
    <source>
        <dbReference type="ARBA" id="ARBA00001929"/>
    </source>
</evidence>
<dbReference type="RefSeq" id="WP_150066797.1">
    <property type="nucleotide sequence ID" value="NZ_JBEPDJ010000034.1"/>
</dbReference>
<dbReference type="GO" id="GO:0046872">
    <property type="term" value="F:metal ion binding"/>
    <property type="evidence" value="ECO:0007669"/>
    <property type="project" value="UniProtKB-KW"/>
</dbReference>